<dbReference type="AlphaFoldDB" id="A3ZXW2"/>
<sequence length="71" mass="8028">MKSIFETTFVDNIETAGNVLADTVPFIKGRHAEFQQDHGSINVSLAEIFLQFVNRFTFETKSALEPARTNH</sequence>
<evidence type="ECO:0000313" key="2">
    <source>
        <dbReference type="Proteomes" id="UP000004358"/>
    </source>
</evidence>
<dbReference type="HOGENOM" id="CLU_2731951_0_0_0"/>
<comment type="caution">
    <text evidence="1">The sequence shown here is derived from an EMBL/GenBank/DDBJ whole genome shotgun (WGS) entry which is preliminary data.</text>
</comment>
<gene>
    <name evidence="1" type="ORF">DSM3645_07760</name>
</gene>
<evidence type="ECO:0000313" key="1">
    <source>
        <dbReference type="EMBL" id="EAQ78671.1"/>
    </source>
</evidence>
<protein>
    <submittedName>
        <fullName evidence="1">Uncharacterized protein</fullName>
    </submittedName>
</protein>
<accession>A3ZXW2</accession>
<name>A3ZXW2_9BACT</name>
<reference evidence="1 2" key="1">
    <citation type="submission" date="2006-02" db="EMBL/GenBank/DDBJ databases">
        <authorList>
            <person name="Amann R."/>
            <person name="Ferriera S."/>
            <person name="Johnson J."/>
            <person name="Kravitz S."/>
            <person name="Halpern A."/>
            <person name="Remington K."/>
            <person name="Beeson K."/>
            <person name="Tran B."/>
            <person name="Rogers Y.-H."/>
            <person name="Friedman R."/>
            <person name="Venter J.C."/>
        </authorList>
    </citation>
    <scope>NUCLEOTIDE SEQUENCE [LARGE SCALE GENOMIC DNA]</scope>
    <source>
        <strain evidence="1 2">DSM 3645</strain>
    </source>
</reference>
<organism evidence="1 2">
    <name type="scientific">Blastopirellula marina DSM 3645</name>
    <dbReference type="NCBI Taxonomy" id="314230"/>
    <lineage>
        <taxon>Bacteria</taxon>
        <taxon>Pseudomonadati</taxon>
        <taxon>Planctomycetota</taxon>
        <taxon>Planctomycetia</taxon>
        <taxon>Pirellulales</taxon>
        <taxon>Pirellulaceae</taxon>
        <taxon>Blastopirellula</taxon>
    </lineage>
</organism>
<dbReference type="Proteomes" id="UP000004358">
    <property type="component" value="Unassembled WGS sequence"/>
</dbReference>
<proteinExistence type="predicted"/>
<dbReference type="EMBL" id="AANZ01000019">
    <property type="protein sequence ID" value="EAQ78671.1"/>
    <property type="molecule type" value="Genomic_DNA"/>
</dbReference>
<dbReference type="STRING" id="314230.DSM3645_07760"/>